<feature type="repeat" description="TPR" evidence="3">
    <location>
        <begin position="158"/>
        <end position="191"/>
    </location>
</feature>
<proteinExistence type="predicted"/>
<evidence type="ECO:0000256" key="2">
    <source>
        <dbReference type="ARBA" id="ARBA00022803"/>
    </source>
</evidence>
<dbReference type="SMART" id="SM00028">
    <property type="entry name" value="TPR"/>
    <property type="match status" value="6"/>
</dbReference>
<accession>A0A126Q5W8</accession>
<protein>
    <submittedName>
        <fullName evidence="4">Uncharacterized protein</fullName>
    </submittedName>
</protein>
<dbReference type="InterPro" id="IPR019734">
    <property type="entry name" value="TPR_rpt"/>
</dbReference>
<dbReference type="Pfam" id="PF13174">
    <property type="entry name" value="TPR_6"/>
    <property type="match status" value="1"/>
</dbReference>
<name>A0A126Q5W8_ALTMA</name>
<organism evidence="4 5">
    <name type="scientific">Alteromonas macleodii</name>
    <name type="common">Pseudoalteromonas macleodii</name>
    <dbReference type="NCBI Taxonomy" id="28108"/>
    <lineage>
        <taxon>Bacteria</taxon>
        <taxon>Pseudomonadati</taxon>
        <taxon>Pseudomonadota</taxon>
        <taxon>Gammaproteobacteria</taxon>
        <taxon>Alteromonadales</taxon>
        <taxon>Alteromonadaceae</taxon>
        <taxon>Alteromonas/Salinimonas group</taxon>
        <taxon>Alteromonas</taxon>
    </lineage>
</organism>
<sequence>MLNKITAVTVFSCVVSTLAFVKPVSAKITVELEEPDWQFVMRQHHRDDHRERISREEGEFIGRIQADLQAGNYSNVANAFATQDISQFSPRLRELYGQVLLNEKNYALAEKVLLDVIDAMPNLPSAHRSLSMAYLMTDKLAKARTHLTKSVELGIQDAQLFGQLAYTNVQLGKPVTAIGAYQNALMLEPENKQWYQGLLFALIESNALAQAESLLSEMLVDDESNQQLWLQRGQIALKQGDMVKALSSLETALSLGDRSLSNLISVAKLHVSDGSPRRAADILATHAKTFITDKDGEGFDAYSKIAAYLAANEQWSDLGRLTQAADNNVKKLTTSQAATLNVFKAQLAMGKGQSKTAISLLTKAIADAPDNGEALLSLASLYRQQNNVERAKMTYLRAESLADVKQRAMLGRAQIAIDQRQYQDALTLLRQVYKSYPSRSDLLGNIQSLENLVKNTI</sequence>
<dbReference type="PANTHER" id="PTHR44186:SF1">
    <property type="entry name" value="BARDET-BIEDL SYNDROME 4 PROTEIN"/>
    <property type="match status" value="1"/>
</dbReference>
<dbReference type="Pfam" id="PF14559">
    <property type="entry name" value="TPR_19"/>
    <property type="match status" value="2"/>
</dbReference>
<keyword evidence="2 3" id="KW-0802">TPR repeat</keyword>
<feature type="repeat" description="TPR" evidence="3">
    <location>
        <begin position="226"/>
        <end position="259"/>
    </location>
</feature>
<evidence type="ECO:0000313" key="4">
    <source>
        <dbReference type="EMBL" id="AMJ99899.1"/>
    </source>
</evidence>
<evidence type="ECO:0000256" key="3">
    <source>
        <dbReference type="PROSITE-ProRule" id="PRU00339"/>
    </source>
</evidence>
<dbReference type="RefSeq" id="WP_061096034.1">
    <property type="nucleotide sequence ID" value="NZ_CP014323.1"/>
</dbReference>
<dbReference type="EMBL" id="CP014323">
    <property type="protein sequence ID" value="AMJ99899.1"/>
    <property type="molecule type" value="Genomic_DNA"/>
</dbReference>
<dbReference type="AlphaFoldDB" id="A0A126Q5W8"/>
<dbReference type="PANTHER" id="PTHR44186">
    <property type="match status" value="1"/>
</dbReference>
<evidence type="ECO:0000256" key="1">
    <source>
        <dbReference type="ARBA" id="ARBA00022737"/>
    </source>
</evidence>
<dbReference type="InterPro" id="IPR011990">
    <property type="entry name" value="TPR-like_helical_dom_sf"/>
</dbReference>
<dbReference type="OrthoDB" id="5699219at2"/>
<gene>
    <name evidence="4" type="ORF">AVL55_18095</name>
</gene>
<reference evidence="4 5" key="1">
    <citation type="submission" date="2015-12" db="EMBL/GenBank/DDBJ databases">
        <authorList>
            <person name="Shamseldin A."/>
            <person name="Moawad H."/>
            <person name="Abd El-Rahim W.M."/>
            <person name="Sadowsky M.J."/>
        </authorList>
    </citation>
    <scope>NUCLEOTIDE SEQUENCE [LARGE SCALE GENOMIC DNA]</scope>
    <source>
        <strain evidence="4 5">D7</strain>
    </source>
</reference>
<dbReference type="PROSITE" id="PS50005">
    <property type="entry name" value="TPR"/>
    <property type="match status" value="2"/>
</dbReference>
<evidence type="ECO:0000313" key="5">
    <source>
        <dbReference type="Proteomes" id="UP000063991"/>
    </source>
</evidence>
<dbReference type="Proteomes" id="UP000063991">
    <property type="component" value="Chromosome"/>
</dbReference>
<dbReference type="Gene3D" id="1.25.40.10">
    <property type="entry name" value="Tetratricopeptide repeat domain"/>
    <property type="match status" value="2"/>
</dbReference>
<keyword evidence="1" id="KW-0677">Repeat</keyword>
<dbReference type="SUPFAM" id="SSF48452">
    <property type="entry name" value="TPR-like"/>
    <property type="match status" value="2"/>
</dbReference>